<accession>A0A1F7UR03</accession>
<sequence length="127" mass="14571">MRELHQPKSARGEEDSEPFPREHLLAKLKAQAGAHFDGMRGAFEDISDADLTLFTRYLQLTEQWENQARTINDDLAQGIESLVQDLEYARDISSPKQADTPQNLFYAFLANKVSPLYTKCRRWKKAA</sequence>
<proteinExistence type="predicted"/>
<dbReference type="STRING" id="1802401.A3B21_02005"/>
<gene>
    <name evidence="2" type="ORF">A3B21_02005</name>
</gene>
<organism evidence="2 3">
    <name type="scientific">Candidatus Uhrbacteria bacterium RIFCSPLOWO2_01_FULL_47_24</name>
    <dbReference type="NCBI Taxonomy" id="1802401"/>
    <lineage>
        <taxon>Bacteria</taxon>
        <taxon>Candidatus Uhriibacteriota</taxon>
    </lineage>
</organism>
<dbReference type="Proteomes" id="UP000176897">
    <property type="component" value="Unassembled WGS sequence"/>
</dbReference>
<dbReference type="EMBL" id="MGEJ01000014">
    <property type="protein sequence ID" value="OGL80128.1"/>
    <property type="molecule type" value="Genomic_DNA"/>
</dbReference>
<protein>
    <submittedName>
        <fullName evidence="2">Uncharacterized protein</fullName>
    </submittedName>
</protein>
<reference evidence="2 3" key="1">
    <citation type="journal article" date="2016" name="Nat. Commun.">
        <title>Thousands of microbial genomes shed light on interconnected biogeochemical processes in an aquifer system.</title>
        <authorList>
            <person name="Anantharaman K."/>
            <person name="Brown C.T."/>
            <person name="Hug L.A."/>
            <person name="Sharon I."/>
            <person name="Castelle C.J."/>
            <person name="Probst A.J."/>
            <person name="Thomas B.C."/>
            <person name="Singh A."/>
            <person name="Wilkins M.J."/>
            <person name="Karaoz U."/>
            <person name="Brodie E.L."/>
            <person name="Williams K.H."/>
            <person name="Hubbard S.S."/>
            <person name="Banfield J.F."/>
        </authorList>
    </citation>
    <scope>NUCLEOTIDE SEQUENCE [LARGE SCALE GENOMIC DNA]</scope>
</reference>
<comment type="caution">
    <text evidence="2">The sequence shown here is derived from an EMBL/GenBank/DDBJ whole genome shotgun (WGS) entry which is preliminary data.</text>
</comment>
<dbReference type="AlphaFoldDB" id="A0A1F7UR03"/>
<evidence type="ECO:0000313" key="2">
    <source>
        <dbReference type="EMBL" id="OGL80128.1"/>
    </source>
</evidence>
<evidence type="ECO:0000256" key="1">
    <source>
        <dbReference type="SAM" id="MobiDB-lite"/>
    </source>
</evidence>
<name>A0A1F7UR03_9BACT</name>
<evidence type="ECO:0000313" key="3">
    <source>
        <dbReference type="Proteomes" id="UP000176897"/>
    </source>
</evidence>
<feature type="region of interest" description="Disordered" evidence="1">
    <location>
        <begin position="1"/>
        <end position="20"/>
    </location>
</feature>